<accession>A0A8S5MHB6</accession>
<proteinExistence type="predicted"/>
<dbReference type="EMBL" id="BK014902">
    <property type="protein sequence ID" value="DAD81439.1"/>
    <property type="molecule type" value="Genomic_DNA"/>
</dbReference>
<protein>
    <submittedName>
        <fullName evidence="1">Uncharacterized protein</fullName>
    </submittedName>
</protein>
<organism evidence="1">
    <name type="scientific">Podoviridae sp. ct1h53</name>
    <dbReference type="NCBI Taxonomy" id="2826536"/>
    <lineage>
        <taxon>Viruses</taxon>
        <taxon>Duplodnaviria</taxon>
        <taxon>Heunggongvirae</taxon>
        <taxon>Uroviricota</taxon>
        <taxon>Caudoviricetes</taxon>
    </lineage>
</organism>
<evidence type="ECO:0000313" key="1">
    <source>
        <dbReference type="EMBL" id="DAD81439.1"/>
    </source>
</evidence>
<sequence length="167" mass="20431">MKWRLYEELKSKYDRVSMTFGYVTKYNRINHDIEKSHVSEAFVISKNFNAIRLGYYYKVRLVRRHNRQIHKQKIQKGGIKRLNQSPFEVFGFRLFDRVMFENSYYFIFGRRKTGSFDIRYIDGKNQKNVTYKKLKLSRCKRFMIQMELNKKTRTCFENERNSDRDAA</sequence>
<name>A0A8S5MHB6_9CAUD</name>
<reference evidence="1" key="1">
    <citation type="journal article" date="2021" name="Proc. Natl. Acad. Sci. U.S.A.">
        <title>A Catalog of Tens of Thousands of Viruses from Human Metagenomes Reveals Hidden Associations with Chronic Diseases.</title>
        <authorList>
            <person name="Tisza M.J."/>
            <person name="Buck C.B."/>
        </authorList>
    </citation>
    <scope>NUCLEOTIDE SEQUENCE</scope>
    <source>
        <strain evidence="1">Ct1h53</strain>
    </source>
</reference>